<dbReference type="AlphaFoldDB" id="A0AAV4HZI3"/>
<sequence>MEQATAAPAVVGHAFGPSYNASGSAHTAVPAIVACAGVDASSTDCGVKGCGLEGAELLDDSAVDRRGSGLSDASDGENIADRLSTFTIRKQTSYR</sequence>
<keyword evidence="2" id="KW-1185">Reference proteome</keyword>
<dbReference type="Proteomes" id="UP000762676">
    <property type="component" value="Unassembled WGS sequence"/>
</dbReference>
<evidence type="ECO:0000313" key="1">
    <source>
        <dbReference type="EMBL" id="GFS02274.1"/>
    </source>
</evidence>
<accession>A0AAV4HZI3</accession>
<reference evidence="1 2" key="1">
    <citation type="journal article" date="2021" name="Elife">
        <title>Chloroplast acquisition without the gene transfer in kleptoplastic sea slugs, Plakobranchus ocellatus.</title>
        <authorList>
            <person name="Maeda T."/>
            <person name="Takahashi S."/>
            <person name="Yoshida T."/>
            <person name="Shimamura S."/>
            <person name="Takaki Y."/>
            <person name="Nagai Y."/>
            <person name="Toyoda A."/>
            <person name="Suzuki Y."/>
            <person name="Arimoto A."/>
            <person name="Ishii H."/>
            <person name="Satoh N."/>
            <person name="Nishiyama T."/>
            <person name="Hasebe M."/>
            <person name="Maruyama T."/>
            <person name="Minagawa J."/>
            <person name="Obokata J."/>
            <person name="Shigenobu S."/>
        </authorList>
    </citation>
    <scope>NUCLEOTIDE SEQUENCE [LARGE SCALE GENOMIC DNA]</scope>
</reference>
<dbReference type="EMBL" id="BMAT01012938">
    <property type="protein sequence ID" value="GFS02274.1"/>
    <property type="molecule type" value="Genomic_DNA"/>
</dbReference>
<organism evidence="1 2">
    <name type="scientific">Elysia marginata</name>
    <dbReference type="NCBI Taxonomy" id="1093978"/>
    <lineage>
        <taxon>Eukaryota</taxon>
        <taxon>Metazoa</taxon>
        <taxon>Spiralia</taxon>
        <taxon>Lophotrochozoa</taxon>
        <taxon>Mollusca</taxon>
        <taxon>Gastropoda</taxon>
        <taxon>Heterobranchia</taxon>
        <taxon>Euthyneura</taxon>
        <taxon>Panpulmonata</taxon>
        <taxon>Sacoglossa</taxon>
        <taxon>Placobranchoidea</taxon>
        <taxon>Plakobranchidae</taxon>
        <taxon>Elysia</taxon>
    </lineage>
</organism>
<comment type="caution">
    <text evidence="1">The sequence shown here is derived from an EMBL/GenBank/DDBJ whole genome shotgun (WGS) entry which is preliminary data.</text>
</comment>
<gene>
    <name evidence="1" type="ORF">ElyMa_006441300</name>
</gene>
<name>A0AAV4HZI3_9GAST</name>
<proteinExistence type="predicted"/>
<evidence type="ECO:0000313" key="2">
    <source>
        <dbReference type="Proteomes" id="UP000762676"/>
    </source>
</evidence>
<protein>
    <submittedName>
        <fullName evidence="1">Uncharacterized protein</fullName>
    </submittedName>
</protein>